<evidence type="ECO:0000313" key="2">
    <source>
        <dbReference type="EMBL" id="GGR41349.1"/>
    </source>
</evidence>
<reference evidence="2" key="2">
    <citation type="submission" date="2020-09" db="EMBL/GenBank/DDBJ databases">
        <authorList>
            <person name="Sun Q."/>
            <person name="Ohkuma M."/>
        </authorList>
    </citation>
    <scope>NUCLEOTIDE SEQUENCE</scope>
    <source>
        <strain evidence="2">JCM 4346</strain>
    </source>
</reference>
<evidence type="ECO:0000313" key="3">
    <source>
        <dbReference type="Proteomes" id="UP000658320"/>
    </source>
</evidence>
<keyword evidence="1" id="KW-0812">Transmembrane</keyword>
<dbReference type="Proteomes" id="UP000658320">
    <property type="component" value="Unassembled WGS sequence"/>
</dbReference>
<dbReference type="EMBL" id="BMSX01000019">
    <property type="protein sequence ID" value="GGR41349.1"/>
    <property type="molecule type" value="Genomic_DNA"/>
</dbReference>
<organism evidence="2 3">
    <name type="scientific">Streptomyces aurantiogriseus</name>
    <dbReference type="NCBI Taxonomy" id="66870"/>
    <lineage>
        <taxon>Bacteria</taxon>
        <taxon>Bacillati</taxon>
        <taxon>Actinomycetota</taxon>
        <taxon>Actinomycetes</taxon>
        <taxon>Kitasatosporales</taxon>
        <taxon>Streptomycetaceae</taxon>
        <taxon>Streptomyces</taxon>
    </lineage>
</organism>
<keyword evidence="1" id="KW-1133">Transmembrane helix</keyword>
<feature type="transmembrane region" description="Helical" evidence="1">
    <location>
        <begin position="81"/>
        <end position="109"/>
    </location>
</feature>
<gene>
    <name evidence="2" type="ORF">GCM10010251_67510</name>
</gene>
<sequence>MPALSLMSLAAVPLILLGVGANTFWLAAAAFAAGVASEFFTVVWETVCSTRVPERLLSRVGAQDEFWSSVPVPIGQLSAPFLTAAFGTAAVAVTGGGVAAVAMLVPLLVPSLRRIEINRNGD</sequence>
<evidence type="ECO:0008006" key="4">
    <source>
        <dbReference type="Google" id="ProtNLM"/>
    </source>
</evidence>
<protein>
    <recommendedName>
        <fullName evidence="4">MFS transporter</fullName>
    </recommendedName>
</protein>
<dbReference type="AlphaFoldDB" id="A0A918FIX3"/>
<keyword evidence="3" id="KW-1185">Reference proteome</keyword>
<dbReference type="SUPFAM" id="SSF103473">
    <property type="entry name" value="MFS general substrate transporter"/>
    <property type="match status" value="1"/>
</dbReference>
<comment type="caution">
    <text evidence="2">The sequence shown here is derived from an EMBL/GenBank/DDBJ whole genome shotgun (WGS) entry which is preliminary data.</text>
</comment>
<dbReference type="Gene3D" id="1.20.1250.20">
    <property type="entry name" value="MFS general substrate transporter like domains"/>
    <property type="match status" value="1"/>
</dbReference>
<name>A0A918FIX3_9ACTN</name>
<reference evidence="2" key="1">
    <citation type="journal article" date="2014" name="Int. J. Syst. Evol. Microbiol.">
        <title>Complete genome sequence of Corynebacterium casei LMG S-19264T (=DSM 44701T), isolated from a smear-ripened cheese.</title>
        <authorList>
            <consortium name="US DOE Joint Genome Institute (JGI-PGF)"/>
            <person name="Walter F."/>
            <person name="Albersmeier A."/>
            <person name="Kalinowski J."/>
            <person name="Ruckert C."/>
        </authorList>
    </citation>
    <scope>NUCLEOTIDE SEQUENCE</scope>
    <source>
        <strain evidence="2">JCM 4346</strain>
    </source>
</reference>
<proteinExistence type="predicted"/>
<keyword evidence="1" id="KW-0472">Membrane</keyword>
<accession>A0A918FIX3</accession>
<evidence type="ECO:0000256" key="1">
    <source>
        <dbReference type="SAM" id="Phobius"/>
    </source>
</evidence>
<dbReference type="InterPro" id="IPR036259">
    <property type="entry name" value="MFS_trans_sf"/>
</dbReference>